<evidence type="ECO:0000256" key="5">
    <source>
        <dbReference type="ARBA" id="ARBA00022692"/>
    </source>
</evidence>
<evidence type="ECO:0000256" key="2">
    <source>
        <dbReference type="ARBA" id="ARBA00010532"/>
    </source>
</evidence>
<dbReference type="PANTHER" id="PTHR11923">
    <property type="entry name" value="SCAVENGER RECEPTOR CLASS B TYPE-1 SR-B1"/>
    <property type="match status" value="1"/>
</dbReference>
<reference evidence="12" key="1">
    <citation type="journal article" date="2023" name="Insect Mol. Biol.">
        <title>Genome sequencing provides insights into the evolution of gene families encoding plant cell wall-degrading enzymes in longhorned beetles.</title>
        <authorList>
            <person name="Shin N.R."/>
            <person name="Okamura Y."/>
            <person name="Kirsch R."/>
            <person name="Pauchet Y."/>
        </authorList>
    </citation>
    <scope>NUCLEOTIDE SEQUENCE</scope>
    <source>
        <strain evidence="12">MMC_N1</strain>
    </source>
</reference>
<evidence type="ECO:0000256" key="3">
    <source>
        <dbReference type="ARBA" id="ARBA00022475"/>
    </source>
</evidence>
<organism evidence="12 13">
    <name type="scientific">Molorchus minor</name>
    <dbReference type="NCBI Taxonomy" id="1323400"/>
    <lineage>
        <taxon>Eukaryota</taxon>
        <taxon>Metazoa</taxon>
        <taxon>Ecdysozoa</taxon>
        <taxon>Arthropoda</taxon>
        <taxon>Hexapoda</taxon>
        <taxon>Insecta</taxon>
        <taxon>Pterygota</taxon>
        <taxon>Neoptera</taxon>
        <taxon>Endopterygota</taxon>
        <taxon>Coleoptera</taxon>
        <taxon>Polyphaga</taxon>
        <taxon>Cucujiformia</taxon>
        <taxon>Chrysomeloidea</taxon>
        <taxon>Cerambycidae</taxon>
        <taxon>Lamiinae</taxon>
        <taxon>Monochamini</taxon>
        <taxon>Molorchus</taxon>
    </lineage>
</organism>
<accession>A0ABQ9J2T4</accession>
<keyword evidence="11" id="KW-0325">Glycoprotein</keyword>
<evidence type="ECO:0000256" key="7">
    <source>
        <dbReference type="ARBA" id="ARBA00022989"/>
    </source>
</evidence>
<keyword evidence="3" id="KW-1003">Cell membrane</keyword>
<dbReference type="Proteomes" id="UP001162164">
    <property type="component" value="Unassembled WGS sequence"/>
</dbReference>
<comment type="subcellular location">
    <subcellularLocation>
        <location evidence="1">Cell membrane</location>
        <topology evidence="1">Multi-pass membrane protein</topology>
    </subcellularLocation>
</comment>
<evidence type="ECO:0000256" key="8">
    <source>
        <dbReference type="ARBA" id="ARBA00023136"/>
    </source>
</evidence>
<comment type="similarity">
    <text evidence="2">Belongs to the CD36 family.</text>
</comment>
<name>A0ABQ9J2T4_9CUCU</name>
<keyword evidence="9" id="KW-1015">Disulfide bond</keyword>
<gene>
    <name evidence="12" type="ORF">NQ317_014679</name>
</gene>
<evidence type="ECO:0000256" key="9">
    <source>
        <dbReference type="ARBA" id="ARBA00023157"/>
    </source>
</evidence>
<proteinExistence type="inferred from homology"/>
<keyword evidence="5" id="KW-0812">Transmembrane</keyword>
<feature type="non-terminal residue" evidence="12">
    <location>
        <position position="334"/>
    </location>
</feature>
<keyword evidence="10" id="KW-0675">Receptor</keyword>
<evidence type="ECO:0000256" key="6">
    <source>
        <dbReference type="ARBA" id="ARBA00022725"/>
    </source>
</evidence>
<keyword evidence="8" id="KW-0472">Membrane</keyword>
<dbReference type="Pfam" id="PF01130">
    <property type="entry name" value="CD36"/>
    <property type="match status" value="1"/>
</dbReference>
<protein>
    <recommendedName>
        <fullName evidence="14">Sensory neuron membrane protein 1</fullName>
    </recommendedName>
</protein>
<evidence type="ECO:0000256" key="4">
    <source>
        <dbReference type="ARBA" id="ARBA00022606"/>
    </source>
</evidence>
<evidence type="ECO:0008006" key="14">
    <source>
        <dbReference type="Google" id="ProtNLM"/>
    </source>
</evidence>
<comment type="caution">
    <text evidence="12">The sequence shown here is derived from an EMBL/GenBank/DDBJ whole genome shotgun (WGS) entry which is preliminary data.</text>
</comment>
<evidence type="ECO:0000313" key="13">
    <source>
        <dbReference type="Proteomes" id="UP001162164"/>
    </source>
</evidence>
<sequence>MKPPWITSLANRQLGRCFCRGNNCGDISTWDEHFDEFKERIDVVDDMAEDSLTYKPYDIFKYNQDKSGSLKEDDYITILHPLVVGMVNKVTKDSPPLLSILNNAALIFPNLQSIYLTVKVKDILFEGIEIDCRRNATEGKTFTVKRGISNSKDLGRLLAFDGKKELTLWGTKVCNSFKGTDGWIFAPFLNEDEDIWTYSADLCRNIRATFVKKTVFKGVDVFRYEADIGDMEHNEDEKCYCETPKTCLKKGVFDLTKCMGVPIYATLPHFLRTDETYLQQVQGLKPEPENHILTATPIEARKRMQFNLPISPNSKIDLMKSIPDALHPIFWVEE</sequence>
<dbReference type="PRINTS" id="PR01609">
    <property type="entry name" value="CD36FAMILY"/>
</dbReference>
<dbReference type="EMBL" id="JAPWTJ010001444">
    <property type="protein sequence ID" value="KAJ8971696.1"/>
    <property type="molecule type" value="Genomic_DNA"/>
</dbReference>
<evidence type="ECO:0000256" key="10">
    <source>
        <dbReference type="ARBA" id="ARBA00023170"/>
    </source>
</evidence>
<evidence type="ECO:0000256" key="11">
    <source>
        <dbReference type="ARBA" id="ARBA00023180"/>
    </source>
</evidence>
<evidence type="ECO:0000256" key="1">
    <source>
        <dbReference type="ARBA" id="ARBA00004651"/>
    </source>
</evidence>
<keyword evidence="13" id="KW-1185">Reference proteome</keyword>
<dbReference type="PANTHER" id="PTHR11923:SF69">
    <property type="entry name" value="SENSORY NEURON MEMBRANE PROTEIN 1"/>
    <property type="match status" value="1"/>
</dbReference>
<keyword evidence="7" id="KW-1133">Transmembrane helix</keyword>
<dbReference type="InterPro" id="IPR002159">
    <property type="entry name" value="CD36_fam"/>
</dbReference>
<keyword evidence="6" id="KW-0552">Olfaction</keyword>
<keyword evidence="4" id="KW-0716">Sensory transduction</keyword>
<evidence type="ECO:0000313" key="12">
    <source>
        <dbReference type="EMBL" id="KAJ8971696.1"/>
    </source>
</evidence>